<name>A0AA39JRL6_9AGAR</name>
<comment type="caution">
    <text evidence="1">The sequence shown here is derived from an EMBL/GenBank/DDBJ whole genome shotgun (WGS) entry which is preliminary data.</text>
</comment>
<dbReference type="EMBL" id="JAUEPT010000011">
    <property type="protein sequence ID" value="KAK0447518.1"/>
    <property type="molecule type" value="Genomic_DNA"/>
</dbReference>
<gene>
    <name evidence="1" type="ORF">EV421DRAFT_1900898</name>
</gene>
<accession>A0AA39JRL6</accession>
<dbReference type="Proteomes" id="UP001175226">
    <property type="component" value="Unassembled WGS sequence"/>
</dbReference>
<proteinExistence type="predicted"/>
<protein>
    <submittedName>
        <fullName evidence="1">Uncharacterized protein</fullName>
    </submittedName>
</protein>
<reference evidence="1" key="1">
    <citation type="submission" date="2023-06" db="EMBL/GenBank/DDBJ databases">
        <authorList>
            <consortium name="Lawrence Berkeley National Laboratory"/>
            <person name="Ahrendt S."/>
            <person name="Sahu N."/>
            <person name="Indic B."/>
            <person name="Wong-Bajracharya J."/>
            <person name="Merenyi Z."/>
            <person name="Ke H.-M."/>
            <person name="Monk M."/>
            <person name="Kocsube S."/>
            <person name="Drula E."/>
            <person name="Lipzen A."/>
            <person name="Balint B."/>
            <person name="Henrissat B."/>
            <person name="Andreopoulos B."/>
            <person name="Martin F.M."/>
            <person name="Harder C.B."/>
            <person name="Rigling D."/>
            <person name="Ford K.L."/>
            <person name="Foster G.D."/>
            <person name="Pangilinan J."/>
            <person name="Papanicolaou A."/>
            <person name="Barry K."/>
            <person name="LaButti K."/>
            <person name="Viragh M."/>
            <person name="Koriabine M."/>
            <person name="Yan M."/>
            <person name="Riley R."/>
            <person name="Champramary S."/>
            <person name="Plett K.L."/>
            <person name="Tsai I.J."/>
            <person name="Slot J."/>
            <person name="Sipos G."/>
            <person name="Plett J."/>
            <person name="Nagy L.G."/>
            <person name="Grigoriev I.V."/>
        </authorList>
    </citation>
    <scope>NUCLEOTIDE SEQUENCE</scope>
    <source>
        <strain evidence="1">FPL87.14</strain>
    </source>
</reference>
<sequence>MSAQESFALTTFDKSHFMYPLHTVIHDPTLLLFFESILKNDAVFQTLLDKHIVTVEKGTERRYRPSYLLGCAGWTMVQTLSDIVFTAVHNIQPYAGNAQRPQTIPRAALEELGYTQLATPRDIDITRFHCLPNYLFNLVCRTPGDLRRAFDAFQKFLCRSIVWLTTRIHYSISKGFEARLNWGAYIGVRWDEYLYRVSPSTVIAEARRRGITADEVAAHYSTNDDFSHPPHPLLTHQFPRHCRLDALSL</sequence>
<organism evidence="1 2">
    <name type="scientific">Armillaria borealis</name>
    <dbReference type="NCBI Taxonomy" id="47425"/>
    <lineage>
        <taxon>Eukaryota</taxon>
        <taxon>Fungi</taxon>
        <taxon>Dikarya</taxon>
        <taxon>Basidiomycota</taxon>
        <taxon>Agaricomycotina</taxon>
        <taxon>Agaricomycetes</taxon>
        <taxon>Agaricomycetidae</taxon>
        <taxon>Agaricales</taxon>
        <taxon>Marasmiineae</taxon>
        <taxon>Physalacriaceae</taxon>
        <taxon>Armillaria</taxon>
    </lineage>
</organism>
<keyword evidence="2" id="KW-1185">Reference proteome</keyword>
<evidence type="ECO:0000313" key="1">
    <source>
        <dbReference type="EMBL" id="KAK0447518.1"/>
    </source>
</evidence>
<dbReference type="AlphaFoldDB" id="A0AA39JRL6"/>
<evidence type="ECO:0000313" key="2">
    <source>
        <dbReference type="Proteomes" id="UP001175226"/>
    </source>
</evidence>